<keyword evidence="2" id="KW-1185">Reference proteome</keyword>
<evidence type="ECO:0000313" key="1">
    <source>
        <dbReference type="EMBL" id="ORC35859.1"/>
    </source>
</evidence>
<organism evidence="1 2">
    <name type="scientific">Marispirochaeta aestuarii</name>
    <dbReference type="NCBI Taxonomy" id="1963862"/>
    <lineage>
        <taxon>Bacteria</taxon>
        <taxon>Pseudomonadati</taxon>
        <taxon>Spirochaetota</taxon>
        <taxon>Spirochaetia</taxon>
        <taxon>Spirochaetales</taxon>
        <taxon>Spirochaetaceae</taxon>
        <taxon>Marispirochaeta</taxon>
    </lineage>
</organism>
<dbReference type="Proteomes" id="UP000192343">
    <property type="component" value="Unassembled WGS sequence"/>
</dbReference>
<dbReference type="AlphaFoldDB" id="A0A1Y1RYX0"/>
<dbReference type="SUPFAM" id="SSF140931">
    <property type="entry name" value="Fic-like"/>
    <property type="match status" value="1"/>
</dbReference>
<evidence type="ECO:0000313" key="2">
    <source>
        <dbReference type="Proteomes" id="UP000192343"/>
    </source>
</evidence>
<dbReference type="EMBL" id="MWQY01000007">
    <property type="protein sequence ID" value="ORC35859.1"/>
    <property type="molecule type" value="Genomic_DNA"/>
</dbReference>
<name>A0A1Y1RYX0_9SPIO</name>
<sequence>MHYHPPMTGSRHTGFNLDRIEQSLSSFRSHFTEINAALIMSREDFTPLIVSQLMEAYDFANHLWKNSINLFSPSGLYHMLELNHIVLCGTDKSRRLEYFAHLQETRAKFQKNIKSILEWYRKKYKKHTPYRLAAGYYTRALSHPQLFVEGNHRTENIIINYYLMGEGLGPYVVSRETAVEYLNLSGMIKFSYKGEWITDMKRGKYENVFGEFLRNHGESDFLLEG</sequence>
<evidence type="ECO:0008006" key="3">
    <source>
        <dbReference type="Google" id="ProtNLM"/>
    </source>
</evidence>
<reference evidence="1 2" key="1">
    <citation type="submission" date="2017-03" db="EMBL/GenBank/DDBJ databases">
        <title>Draft Genome sequence of Marispirochaeta sp. strain JC444.</title>
        <authorList>
            <person name="Shivani Y."/>
            <person name="Subhash Y."/>
            <person name="Sasikala C."/>
            <person name="Ramana C."/>
        </authorList>
    </citation>
    <scope>NUCLEOTIDE SEQUENCE [LARGE SCALE GENOMIC DNA]</scope>
    <source>
        <strain evidence="1 2">JC444</strain>
    </source>
</reference>
<dbReference type="InterPro" id="IPR036597">
    <property type="entry name" value="Fido-like_dom_sf"/>
</dbReference>
<dbReference type="STRING" id="1963862.B4O97_07250"/>
<dbReference type="Gene3D" id="1.10.3290.10">
    <property type="entry name" value="Fido-like domain"/>
    <property type="match status" value="1"/>
</dbReference>
<gene>
    <name evidence="1" type="ORF">B4O97_07250</name>
</gene>
<protein>
    <recommendedName>
        <fullName evidence="3">Fido domain-containing protein</fullName>
    </recommendedName>
</protein>
<accession>A0A1Y1RYX0</accession>
<dbReference type="OrthoDB" id="371214at2"/>
<dbReference type="RefSeq" id="WP_083049609.1">
    <property type="nucleotide sequence ID" value="NZ_MWQY01000007.1"/>
</dbReference>
<comment type="caution">
    <text evidence="1">The sequence shown here is derived from an EMBL/GenBank/DDBJ whole genome shotgun (WGS) entry which is preliminary data.</text>
</comment>
<proteinExistence type="predicted"/>